<evidence type="ECO:0000313" key="6">
    <source>
        <dbReference type="EMBL" id="RDI21235.1"/>
    </source>
</evidence>
<evidence type="ECO:0000256" key="3">
    <source>
        <dbReference type="ARBA" id="ARBA00023136"/>
    </source>
</evidence>
<reference evidence="6 7" key="1">
    <citation type="submission" date="2018-07" db="EMBL/GenBank/DDBJ databases">
        <title>Genomic Encyclopedia of Type Strains, Phase IV (KMG-IV): sequencing the most valuable type-strain genomes for metagenomic binning, comparative biology and taxonomic classification.</title>
        <authorList>
            <person name="Goeker M."/>
        </authorList>
    </citation>
    <scope>NUCLEOTIDE SEQUENCE [LARGE SCALE GENOMIC DNA]</scope>
    <source>
        <strain evidence="6 7">DSM 21352</strain>
    </source>
</reference>
<dbReference type="InterPro" id="IPR036259">
    <property type="entry name" value="MFS_trans_sf"/>
</dbReference>
<feature type="transmembrane region" description="Helical" evidence="4">
    <location>
        <begin position="161"/>
        <end position="184"/>
    </location>
</feature>
<feature type="transmembrane region" description="Helical" evidence="4">
    <location>
        <begin position="76"/>
        <end position="96"/>
    </location>
</feature>
<dbReference type="RefSeq" id="WP_114804023.1">
    <property type="nucleotide sequence ID" value="NZ_QQAV01000009.1"/>
</dbReference>
<keyword evidence="3 4" id="KW-0472">Membrane</keyword>
<accession>A0A370FDQ2</accession>
<dbReference type="GO" id="GO:0022857">
    <property type="term" value="F:transmembrane transporter activity"/>
    <property type="evidence" value="ECO:0007669"/>
    <property type="project" value="InterPro"/>
</dbReference>
<dbReference type="OrthoDB" id="8558006at2"/>
<feature type="domain" description="Major facilitator superfamily (MFS) profile" evidence="5">
    <location>
        <begin position="210"/>
        <end position="394"/>
    </location>
</feature>
<name>A0A370FDQ2_9BURK</name>
<dbReference type="EMBL" id="QQAV01000009">
    <property type="protein sequence ID" value="RDI21235.1"/>
    <property type="molecule type" value="Genomic_DNA"/>
</dbReference>
<feature type="transmembrane region" description="Helical" evidence="4">
    <location>
        <begin position="12"/>
        <end position="36"/>
    </location>
</feature>
<keyword evidence="2 4" id="KW-1133">Transmembrane helix</keyword>
<comment type="caution">
    <text evidence="6">The sequence shown here is derived from an EMBL/GenBank/DDBJ whole genome shotgun (WGS) entry which is preliminary data.</text>
</comment>
<evidence type="ECO:0000256" key="2">
    <source>
        <dbReference type="ARBA" id="ARBA00022989"/>
    </source>
</evidence>
<dbReference type="AlphaFoldDB" id="A0A370FDQ2"/>
<keyword evidence="7" id="KW-1185">Reference proteome</keyword>
<dbReference type="PANTHER" id="PTHR23534">
    <property type="entry name" value="MFS PERMEASE"/>
    <property type="match status" value="1"/>
</dbReference>
<evidence type="ECO:0000313" key="7">
    <source>
        <dbReference type="Proteomes" id="UP000255265"/>
    </source>
</evidence>
<feature type="transmembrane region" description="Helical" evidence="4">
    <location>
        <begin position="42"/>
        <end position="64"/>
    </location>
</feature>
<dbReference type="SUPFAM" id="SSF103473">
    <property type="entry name" value="MFS general substrate transporter"/>
    <property type="match status" value="1"/>
</dbReference>
<evidence type="ECO:0000256" key="1">
    <source>
        <dbReference type="ARBA" id="ARBA00022692"/>
    </source>
</evidence>
<protein>
    <submittedName>
        <fullName evidence="6">Cyanate permease</fullName>
    </submittedName>
</protein>
<keyword evidence="1 4" id="KW-0812">Transmembrane</keyword>
<feature type="transmembrane region" description="Helical" evidence="4">
    <location>
        <begin position="102"/>
        <end position="124"/>
    </location>
</feature>
<dbReference type="InterPro" id="IPR011701">
    <property type="entry name" value="MFS"/>
</dbReference>
<feature type="transmembrane region" description="Helical" evidence="4">
    <location>
        <begin position="252"/>
        <end position="272"/>
    </location>
</feature>
<dbReference type="Pfam" id="PF07690">
    <property type="entry name" value="MFS_1"/>
    <property type="match status" value="1"/>
</dbReference>
<feature type="transmembrane region" description="Helical" evidence="4">
    <location>
        <begin position="136"/>
        <end position="155"/>
    </location>
</feature>
<evidence type="ECO:0000259" key="5">
    <source>
        <dbReference type="PROSITE" id="PS50850"/>
    </source>
</evidence>
<dbReference type="PANTHER" id="PTHR23534:SF1">
    <property type="entry name" value="MAJOR FACILITATOR SUPERFAMILY PROTEIN"/>
    <property type="match status" value="1"/>
</dbReference>
<dbReference type="InterPro" id="IPR020846">
    <property type="entry name" value="MFS_dom"/>
</dbReference>
<dbReference type="Gene3D" id="1.20.1250.20">
    <property type="entry name" value="MFS general substrate transporter like domains"/>
    <property type="match status" value="1"/>
</dbReference>
<feature type="transmembrane region" description="Helical" evidence="4">
    <location>
        <begin position="279"/>
        <end position="301"/>
    </location>
</feature>
<evidence type="ECO:0000256" key="4">
    <source>
        <dbReference type="SAM" id="Phobius"/>
    </source>
</evidence>
<dbReference type="Proteomes" id="UP000255265">
    <property type="component" value="Unassembled WGS sequence"/>
</dbReference>
<gene>
    <name evidence="6" type="ORF">DFR41_10931</name>
</gene>
<dbReference type="PROSITE" id="PS50850">
    <property type="entry name" value="MFS"/>
    <property type="match status" value="1"/>
</dbReference>
<organism evidence="6 7">
    <name type="scientific">Pseudacidovorax intermedius</name>
    <dbReference type="NCBI Taxonomy" id="433924"/>
    <lineage>
        <taxon>Bacteria</taxon>
        <taxon>Pseudomonadati</taxon>
        <taxon>Pseudomonadota</taxon>
        <taxon>Betaproteobacteria</taxon>
        <taxon>Burkholderiales</taxon>
        <taxon>Comamonadaceae</taxon>
        <taxon>Pseudacidovorax</taxon>
    </lineage>
</organism>
<feature type="transmembrane region" description="Helical" evidence="4">
    <location>
        <begin position="213"/>
        <end position="232"/>
    </location>
</feature>
<proteinExistence type="predicted"/>
<feature type="transmembrane region" description="Helical" evidence="4">
    <location>
        <begin position="365"/>
        <end position="384"/>
    </location>
</feature>
<sequence>MFALLRTHASLRLLFLGQALYWSCSIIGIALTALVGARLAPLPWLATLPLALLVAGNLVAVRPLAAAMQRHGRRRVLVAGALVGVAGGLTACLAIMADSFALFGLGIAGVGVYQASSAYYRYVALEAVEAQWRGRAAACVLAGGVCAALFAPSLALAARQWLITPFAGAYLAIAGLAAVAALLLTRLPEGAAATPAAGQASATRWRTLLARPALRAAIVMTGVGHGLMILVMNATPLAMADCGFAVESSARVIQWHVLGMFLPAFFAGGLVDRHGSRRVAAAGIAVLVASAALALSGVALAQFVASSLLLGIGWSLMIVAGTTLLTEAHAPTERAGAQSLMEFANGGTAAAMSFASGALQSGIGWTAINAAMLPMLAGAAWLLWSTRPALLRSA</sequence>